<dbReference type="Gene3D" id="1.25.10.10">
    <property type="entry name" value="Leucine-rich Repeat Variant"/>
    <property type="match status" value="1"/>
</dbReference>
<gene>
    <name evidence="3" type="primary">LOC107938706</name>
</gene>
<sequence>MVELIMGRIRVREQDKKACCLGLTSLLALPSDQIGGEAPGRVFRAALDLLVAYKDQVAEAAKEEEAEDDDDMDGFQTNDDEDDGSDKEMGVDAEDEDEADSMRLQKLAAQVCIVLAFEVYLILGLS</sequence>
<dbReference type="GeneID" id="107938706"/>
<evidence type="ECO:0000313" key="2">
    <source>
        <dbReference type="Proteomes" id="UP000818029"/>
    </source>
</evidence>
<dbReference type="STRING" id="3635.A0A1U8MPI0"/>
<organism evidence="2 3">
    <name type="scientific">Gossypium hirsutum</name>
    <name type="common">Upland cotton</name>
    <name type="synonym">Gossypium mexicanum</name>
    <dbReference type="NCBI Taxonomy" id="3635"/>
    <lineage>
        <taxon>Eukaryota</taxon>
        <taxon>Viridiplantae</taxon>
        <taxon>Streptophyta</taxon>
        <taxon>Embryophyta</taxon>
        <taxon>Tracheophyta</taxon>
        <taxon>Spermatophyta</taxon>
        <taxon>Magnoliopsida</taxon>
        <taxon>eudicotyledons</taxon>
        <taxon>Gunneridae</taxon>
        <taxon>Pentapetalae</taxon>
        <taxon>rosids</taxon>
        <taxon>malvids</taxon>
        <taxon>Malvales</taxon>
        <taxon>Malvaceae</taxon>
        <taxon>Malvoideae</taxon>
        <taxon>Gossypium</taxon>
    </lineage>
</organism>
<dbReference type="AlphaFoldDB" id="A0A1U8MPI0"/>
<reference evidence="2" key="1">
    <citation type="journal article" date="2020" name="Nat. Genet.">
        <title>Genomic diversifications of five Gossypium allopolyploid species and their impact on cotton improvement.</title>
        <authorList>
            <person name="Chen Z.J."/>
            <person name="Sreedasyam A."/>
            <person name="Ando A."/>
            <person name="Song Q."/>
            <person name="De Santiago L.M."/>
            <person name="Hulse-Kemp A.M."/>
            <person name="Ding M."/>
            <person name="Ye W."/>
            <person name="Kirkbride R.C."/>
            <person name="Jenkins J."/>
            <person name="Plott C."/>
            <person name="Lovell J."/>
            <person name="Lin Y.M."/>
            <person name="Vaughn R."/>
            <person name="Liu B."/>
            <person name="Simpson S."/>
            <person name="Scheffler B.E."/>
            <person name="Wen L."/>
            <person name="Saski C.A."/>
            <person name="Grover C.E."/>
            <person name="Hu G."/>
            <person name="Conover J.L."/>
            <person name="Carlson J.W."/>
            <person name="Shu S."/>
            <person name="Boston L.B."/>
            <person name="Williams M."/>
            <person name="Peterson D.G."/>
            <person name="McGee K."/>
            <person name="Jones D.C."/>
            <person name="Wendel J.F."/>
            <person name="Stelly D.M."/>
            <person name="Grimwood J."/>
            <person name="Schmutz J."/>
        </authorList>
    </citation>
    <scope>NUCLEOTIDE SEQUENCE [LARGE SCALE GENOMIC DNA]</scope>
    <source>
        <strain evidence="2">cv. TM-1</strain>
    </source>
</reference>
<keyword evidence="2" id="KW-1185">Reference proteome</keyword>
<feature type="compositionally biased region" description="Acidic residues" evidence="1">
    <location>
        <begin position="64"/>
        <end position="98"/>
    </location>
</feature>
<name>A0A1U8MPI0_GOSHI</name>
<dbReference type="PaxDb" id="3635-A0A1U8MPI0"/>
<feature type="region of interest" description="Disordered" evidence="1">
    <location>
        <begin position="60"/>
        <end position="98"/>
    </location>
</feature>
<dbReference type="Proteomes" id="UP000818029">
    <property type="component" value="Chromosome D02"/>
</dbReference>
<protein>
    <submittedName>
        <fullName evidence="3">Importin beta-like SAD2</fullName>
    </submittedName>
</protein>
<dbReference type="SUPFAM" id="SSF48371">
    <property type="entry name" value="ARM repeat"/>
    <property type="match status" value="1"/>
</dbReference>
<proteinExistence type="predicted"/>
<evidence type="ECO:0000313" key="3">
    <source>
        <dbReference type="RefSeq" id="XP_016727428.1"/>
    </source>
</evidence>
<dbReference type="KEGG" id="ghi:107938706"/>
<dbReference type="InterPro" id="IPR016024">
    <property type="entry name" value="ARM-type_fold"/>
</dbReference>
<dbReference type="RefSeq" id="XP_016727428.1">
    <property type="nucleotide sequence ID" value="XM_016871939.2"/>
</dbReference>
<dbReference type="InterPro" id="IPR011989">
    <property type="entry name" value="ARM-like"/>
</dbReference>
<evidence type="ECO:0000256" key="1">
    <source>
        <dbReference type="SAM" id="MobiDB-lite"/>
    </source>
</evidence>
<reference evidence="3" key="2">
    <citation type="submission" date="2025-08" db="UniProtKB">
        <authorList>
            <consortium name="RefSeq"/>
        </authorList>
    </citation>
    <scope>IDENTIFICATION</scope>
</reference>
<accession>A0A1U8MPI0</accession>